<dbReference type="Gene3D" id="3.30.2010.10">
    <property type="entry name" value="Metalloproteases ('zincins'), catalytic domain"/>
    <property type="match status" value="1"/>
</dbReference>
<sequence length="256" mass="29153">MFSLLRKPARKKPKPLRVEERSLQVGDRMMPLVIKEHATASRMTLRIDAGGRGLKLTIPRGLKSREVEDFLVRHDGWLRAKLAKFSGDQTIRPGTRLPLRGNLHRIVHTGTLRGLTEVDMEDGEPVIRVSGLEDHVARRLSAFLKKEARYDLERLAAYHAASIGRSIRSITMKDTRSRWGSCTWDGNLSFSWRIVMAPDFVIDYLAAHEVAHLREMNHGPAFWALCKSLCPRTEEARRWLKTNGSQLHALDFGEKG</sequence>
<evidence type="ECO:0000313" key="2">
    <source>
        <dbReference type="EMBL" id="MBB4145416.1"/>
    </source>
</evidence>
<gene>
    <name evidence="2" type="ORF">GGQ72_003980</name>
</gene>
<organism evidence="2 3">
    <name type="scientific">Rhizobium rhizoryzae</name>
    <dbReference type="NCBI Taxonomy" id="451876"/>
    <lineage>
        <taxon>Bacteria</taxon>
        <taxon>Pseudomonadati</taxon>
        <taxon>Pseudomonadota</taxon>
        <taxon>Alphaproteobacteria</taxon>
        <taxon>Hyphomicrobiales</taxon>
        <taxon>Rhizobiaceae</taxon>
        <taxon>Rhizobium/Agrobacterium group</taxon>
        <taxon>Rhizobium</taxon>
    </lineage>
</organism>
<dbReference type="CDD" id="cd07344">
    <property type="entry name" value="M48_yhfN_like"/>
    <property type="match status" value="1"/>
</dbReference>
<dbReference type="EMBL" id="JACIEC010000007">
    <property type="protein sequence ID" value="MBB4145416.1"/>
    <property type="molecule type" value="Genomic_DNA"/>
</dbReference>
<evidence type="ECO:0000313" key="3">
    <source>
        <dbReference type="Proteomes" id="UP000519897"/>
    </source>
</evidence>
<reference evidence="2 3" key="1">
    <citation type="submission" date="2020-08" db="EMBL/GenBank/DDBJ databases">
        <title>Genomic Encyclopedia of Type Strains, Phase IV (KMG-IV): sequencing the most valuable type-strain genomes for metagenomic binning, comparative biology and taxonomic classification.</title>
        <authorList>
            <person name="Goeker M."/>
        </authorList>
    </citation>
    <scope>NUCLEOTIDE SEQUENCE [LARGE SCALE GENOMIC DNA]</scope>
    <source>
        <strain evidence="2 3">DSM 29514</strain>
    </source>
</reference>
<dbReference type="InterPro" id="IPR053136">
    <property type="entry name" value="UTP_pyrophosphatase-like"/>
</dbReference>
<name>A0A7W6LJK3_9HYPH</name>
<dbReference type="Pfam" id="PF01863">
    <property type="entry name" value="YgjP-like"/>
    <property type="match status" value="1"/>
</dbReference>
<dbReference type="PANTHER" id="PTHR30399:SF1">
    <property type="entry name" value="UTP PYROPHOSPHATASE"/>
    <property type="match status" value="1"/>
</dbReference>
<protein>
    <recommendedName>
        <fullName evidence="1">YgjP-like metallopeptidase domain-containing protein</fullName>
    </recommendedName>
</protein>
<dbReference type="RefSeq" id="WP_165133736.1">
    <property type="nucleotide sequence ID" value="NZ_CP049250.1"/>
</dbReference>
<dbReference type="InterPro" id="IPR002725">
    <property type="entry name" value="YgjP-like_metallopeptidase"/>
</dbReference>
<dbReference type="Proteomes" id="UP000519897">
    <property type="component" value="Unassembled WGS sequence"/>
</dbReference>
<comment type="caution">
    <text evidence="2">The sequence shown here is derived from an EMBL/GenBank/DDBJ whole genome shotgun (WGS) entry which is preliminary data.</text>
</comment>
<keyword evidence="3" id="KW-1185">Reference proteome</keyword>
<evidence type="ECO:0000259" key="1">
    <source>
        <dbReference type="Pfam" id="PF01863"/>
    </source>
</evidence>
<proteinExistence type="predicted"/>
<accession>A0A7W6LJK3</accession>
<feature type="domain" description="YgjP-like metallopeptidase" evidence="1">
    <location>
        <begin position="42"/>
        <end position="242"/>
    </location>
</feature>
<dbReference type="PANTHER" id="PTHR30399">
    <property type="entry name" value="UNCHARACTERIZED PROTEIN YGJP"/>
    <property type="match status" value="1"/>
</dbReference>
<dbReference type="AlphaFoldDB" id="A0A7W6LJK3"/>